<gene>
    <name evidence="3" type="ORF">MOP44_09585</name>
</gene>
<dbReference type="RefSeq" id="WP_260795821.1">
    <property type="nucleotide sequence ID" value="NZ_CP093313.1"/>
</dbReference>
<dbReference type="KEGG" id="orp:MOP44_09585"/>
<sequence>MSSLALIYLAASSLTLKAQAPPETGKTRTYYVAADEVNWDYAPSGRDEAMGMDFDPVAKGFTESGPHQIGRVNKKAVYREYTDATFTTLKPRSAEDQYLGMMGPIFHGEVGDTFKIIFRNHATHPYSMHPHGVLYEKDSEGADYNDSTAGKDKEDGCVAPGATHTYTWQIPERAGPGPRDPSSIFWLYHSHCDEIRDVASGLFGGFVVTRLGEALPDGRPKGIEHEFVTMFIAVNENQSWYLDENIQAHCMIPRV</sequence>
<reference evidence="3" key="1">
    <citation type="submission" date="2021-04" db="EMBL/GenBank/DDBJ databases">
        <title>Phylogenetic analysis of Acidobacteriaceae.</title>
        <authorList>
            <person name="Qiu L."/>
            <person name="Zhang Q."/>
        </authorList>
    </citation>
    <scope>NUCLEOTIDE SEQUENCE</scope>
    <source>
        <strain evidence="3">DSM 25168</strain>
    </source>
</reference>
<dbReference type="Gene3D" id="2.60.40.420">
    <property type="entry name" value="Cupredoxins - blue copper proteins"/>
    <property type="match status" value="1"/>
</dbReference>
<evidence type="ECO:0000256" key="1">
    <source>
        <dbReference type="SAM" id="SignalP"/>
    </source>
</evidence>
<protein>
    <submittedName>
        <fullName evidence="3">Multicopper oxidase domain-containing protein</fullName>
    </submittedName>
</protein>
<dbReference type="InterPro" id="IPR011707">
    <property type="entry name" value="Cu-oxidase-like_N"/>
</dbReference>
<dbReference type="GO" id="GO:0005507">
    <property type="term" value="F:copper ion binding"/>
    <property type="evidence" value="ECO:0007669"/>
    <property type="project" value="InterPro"/>
</dbReference>
<evidence type="ECO:0000259" key="2">
    <source>
        <dbReference type="Pfam" id="PF07732"/>
    </source>
</evidence>
<name>A0A9J7BUC1_9BACT</name>
<keyword evidence="4" id="KW-1185">Reference proteome</keyword>
<proteinExistence type="predicted"/>
<feature type="signal peptide" evidence="1">
    <location>
        <begin position="1"/>
        <end position="20"/>
    </location>
</feature>
<organism evidence="3 4">
    <name type="scientific">Occallatibacter riparius</name>
    <dbReference type="NCBI Taxonomy" id="1002689"/>
    <lineage>
        <taxon>Bacteria</taxon>
        <taxon>Pseudomonadati</taxon>
        <taxon>Acidobacteriota</taxon>
        <taxon>Terriglobia</taxon>
        <taxon>Terriglobales</taxon>
        <taxon>Acidobacteriaceae</taxon>
        <taxon>Occallatibacter</taxon>
    </lineage>
</organism>
<keyword evidence="1" id="KW-0732">Signal</keyword>
<dbReference type="AlphaFoldDB" id="A0A9J7BUC1"/>
<evidence type="ECO:0000313" key="3">
    <source>
        <dbReference type="EMBL" id="UWZ86177.1"/>
    </source>
</evidence>
<feature type="chain" id="PRO_5039912138" evidence="1">
    <location>
        <begin position="21"/>
        <end position="255"/>
    </location>
</feature>
<accession>A0A9J7BUC1</accession>
<dbReference type="Proteomes" id="UP001059380">
    <property type="component" value="Chromosome"/>
</dbReference>
<dbReference type="InterPro" id="IPR008972">
    <property type="entry name" value="Cupredoxin"/>
</dbReference>
<dbReference type="SUPFAM" id="SSF49503">
    <property type="entry name" value="Cupredoxins"/>
    <property type="match status" value="1"/>
</dbReference>
<dbReference type="Pfam" id="PF07732">
    <property type="entry name" value="Cu-oxidase_3"/>
    <property type="match status" value="1"/>
</dbReference>
<evidence type="ECO:0000313" key="4">
    <source>
        <dbReference type="Proteomes" id="UP001059380"/>
    </source>
</evidence>
<dbReference type="EMBL" id="CP093313">
    <property type="protein sequence ID" value="UWZ86177.1"/>
    <property type="molecule type" value="Genomic_DNA"/>
</dbReference>
<feature type="domain" description="Plastocyanin-like" evidence="2">
    <location>
        <begin position="101"/>
        <end position="209"/>
    </location>
</feature>